<sequence length="193" mass="20780">MEQRKHEPKTYPWRAFPFAGTVLKNLFSKPATTGYPFEPAHYPDRMRGHVEIQIENCISCGLCARSCPPGALKVDRAAGTWTIDRFDCVQCGSCVNACPKKCLTMVPGYTEPAAQKSSETFTRPQAPEVPAGKAGGRPVKGDACVYCTLCAKKCPQGAITVDRAARTWSLDAGKCVGCGLCAASCPKKCLTLQ</sequence>
<dbReference type="Gene3D" id="3.30.70.20">
    <property type="match status" value="1"/>
</dbReference>
<evidence type="ECO:0000256" key="4">
    <source>
        <dbReference type="ARBA" id="ARBA00023014"/>
    </source>
</evidence>
<accession>A0A9D2FIR9</accession>
<dbReference type="GO" id="GO:0016020">
    <property type="term" value="C:membrane"/>
    <property type="evidence" value="ECO:0007669"/>
    <property type="project" value="InterPro"/>
</dbReference>
<feature type="domain" description="4Fe-4S ferredoxin-type" evidence="6">
    <location>
        <begin position="48"/>
        <end position="77"/>
    </location>
</feature>
<dbReference type="InterPro" id="IPR010226">
    <property type="entry name" value="NADH_quinone_OxRdtase_chainI"/>
</dbReference>
<evidence type="ECO:0000313" key="8">
    <source>
        <dbReference type="Proteomes" id="UP000824105"/>
    </source>
</evidence>
<dbReference type="InterPro" id="IPR017900">
    <property type="entry name" value="4Fe4S_Fe_S_CS"/>
</dbReference>
<feature type="region of interest" description="Disordered" evidence="5">
    <location>
        <begin position="114"/>
        <end position="136"/>
    </location>
</feature>
<keyword evidence="4" id="KW-0411">Iron-sulfur</keyword>
<keyword evidence="1" id="KW-0004">4Fe-4S</keyword>
<evidence type="ECO:0000256" key="1">
    <source>
        <dbReference type="ARBA" id="ARBA00022485"/>
    </source>
</evidence>
<evidence type="ECO:0000256" key="3">
    <source>
        <dbReference type="ARBA" id="ARBA00023004"/>
    </source>
</evidence>
<dbReference type="PANTHER" id="PTHR10849">
    <property type="entry name" value="NADH DEHYDROGENASE UBIQUINONE IRON-SULFUR PROTEIN 8, MITOCHONDRIAL"/>
    <property type="match status" value="1"/>
</dbReference>
<reference evidence="7" key="1">
    <citation type="journal article" date="2021" name="PeerJ">
        <title>Extensive microbial diversity within the chicken gut microbiome revealed by metagenomics and culture.</title>
        <authorList>
            <person name="Gilroy R."/>
            <person name="Ravi A."/>
            <person name="Getino M."/>
            <person name="Pursley I."/>
            <person name="Horton D.L."/>
            <person name="Alikhan N.F."/>
            <person name="Baker D."/>
            <person name="Gharbi K."/>
            <person name="Hall N."/>
            <person name="Watson M."/>
            <person name="Adriaenssens E.M."/>
            <person name="Foster-Nyarko E."/>
            <person name="Jarju S."/>
            <person name="Secka A."/>
            <person name="Antonio M."/>
            <person name="Oren A."/>
            <person name="Chaudhuri R.R."/>
            <person name="La Ragione R."/>
            <person name="Hildebrand F."/>
            <person name="Pallen M.J."/>
        </authorList>
    </citation>
    <scope>NUCLEOTIDE SEQUENCE</scope>
    <source>
        <strain evidence="7">CHK188-11489</strain>
    </source>
</reference>
<dbReference type="GO" id="GO:0046872">
    <property type="term" value="F:metal ion binding"/>
    <property type="evidence" value="ECO:0007669"/>
    <property type="project" value="UniProtKB-KW"/>
</dbReference>
<dbReference type="Proteomes" id="UP000824105">
    <property type="component" value="Unassembled WGS sequence"/>
</dbReference>
<gene>
    <name evidence="7" type="ORF">H9724_04395</name>
</gene>
<dbReference type="GO" id="GO:0016651">
    <property type="term" value="F:oxidoreductase activity, acting on NAD(P)H"/>
    <property type="evidence" value="ECO:0007669"/>
    <property type="project" value="InterPro"/>
</dbReference>
<dbReference type="Pfam" id="PF12838">
    <property type="entry name" value="Fer4_7"/>
    <property type="match status" value="1"/>
</dbReference>
<dbReference type="InterPro" id="IPR017896">
    <property type="entry name" value="4Fe4S_Fe-S-bd"/>
</dbReference>
<proteinExistence type="predicted"/>
<dbReference type="EMBL" id="DXBF01000038">
    <property type="protein sequence ID" value="HIZ61993.1"/>
    <property type="molecule type" value="Genomic_DNA"/>
</dbReference>
<feature type="domain" description="4Fe-4S ferredoxin-type" evidence="6">
    <location>
        <begin position="166"/>
        <end position="193"/>
    </location>
</feature>
<name>A0A9D2FIR9_9FIRM</name>
<dbReference type="AlphaFoldDB" id="A0A9D2FIR9"/>
<dbReference type="SUPFAM" id="SSF54862">
    <property type="entry name" value="4Fe-4S ferredoxins"/>
    <property type="match status" value="1"/>
</dbReference>
<reference evidence="7" key="2">
    <citation type="submission" date="2021-04" db="EMBL/GenBank/DDBJ databases">
        <authorList>
            <person name="Gilroy R."/>
        </authorList>
    </citation>
    <scope>NUCLEOTIDE SEQUENCE</scope>
    <source>
        <strain evidence="7">CHK188-11489</strain>
    </source>
</reference>
<keyword evidence="2" id="KW-0479">Metal-binding</keyword>
<evidence type="ECO:0000256" key="2">
    <source>
        <dbReference type="ARBA" id="ARBA00022723"/>
    </source>
</evidence>
<evidence type="ECO:0000313" key="7">
    <source>
        <dbReference type="EMBL" id="HIZ61993.1"/>
    </source>
</evidence>
<dbReference type="PROSITE" id="PS51379">
    <property type="entry name" value="4FE4S_FER_2"/>
    <property type="match status" value="4"/>
</dbReference>
<dbReference type="PROSITE" id="PS00198">
    <property type="entry name" value="4FE4S_FER_1"/>
    <property type="match status" value="3"/>
</dbReference>
<evidence type="ECO:0000256" key="5">
    <source>
        <dbReference type="SAM" id="MobiDB-lite"/>
    </source>
</evidence>
<comment type="caution">
    <text evidence="7">The sequence shown here is derived from an EMBL/GenBank/DDBJ whole genome shotgun (WGS) entry which is preliminary data.</text>
</comment>
<keyword evidence="3" id="KW-0408">Iron</keyword>
<organism evidence="7 8">
    <name type="scientific">Candidatus Gemmiger avistercoris</name>
    <dbReference type="NCBI Taxonomy" id="2838606"/>
    <lineage>
        <taxon>Bacteria</taxon>
        <taxon>Bacillati</taxon>
        <taxon>Bacillota</taxon>
        <taxon>Clostridia</taxon>
        <taxon>Eubacteriales</taxon>
        <taxon>Gemmiger</taxon>
    </lineage>
</organism>
<protein>
    <submittedName>
        <fullName evidence="7">4Fe-4S binding protein</fullName>
    </submittedName>
</protein>
<dbReference type="Pfam" id="PF14697">
    <property type="entry name" value="Fer4_21"/>
    <property type="match status" value="1"/>
</dbReference>
<dbReference type="GO" id="GO:0051539">
    <property type="term" value="F:4 iron, 4 sulfur cluster binding"/>
    <property type="evidence" value="ECO:0007669"/>
    <property type="project" value="UniProtKB-KW"/>
</dbReference>
<dbReference type="Gene3D" id="3.30.70.3270">
    <property type="match status" value="1"/>
</dbReference>
<dbReference type="CDD" id="cd10549">
    <property type="entry name" value="MtMvhB_like"/>
    <property type="match status" value="1"/>
</dbReference>
<feature type="domain" description="4Fe-4S ferredoxin-type" evidence="6">
    <location>
        <begin position="79"/>
        <end position="108"/>
    </location>
</feature>
<evidence type="ECO:0000259" key="6">
    <source>
        <dbReference type="PROSITE" id="PS51379"/>
    </source>
</evidence>
<feature type="domain" description="4Fe-4S ferredoxin-type" evidence="6">
    <location>
        <begin position="135"/>
        <end position="164"/>
    </location>
</feature>